<proteinExistence type="predicted"/>
<keyword evidence="3" id="KW-1185">Reference proteome</keyword>
<dbReference type="EMBL" id="JADCNL010000005">
    <property type="protein sequence ID" value="KAG0481344.1"/>
    <property type="molecule type" value="Genomic_DNA"/>
</dbReference>
<dbReference type="OrthoDB" id="762052at2759"/>
<protein>
    <submittedName>
        <fullName evidence="2">Uncharacterized protein</fullName>
    </submittedName>
</protein>
<organism evidence="2 3">
    <name type="scientific">Vanilla planifolia</name>
    <name type="common">Vanilla</name>
    <dbReference type="NCBI Taxonomy" id="51239"/>
    <lineage>
        <taxon>Eukaryota</taxon>
        <taxon>Viridiplantae</taxon>
        <taxon>Streptophyta</taxon>
        <taxon>Embryophyta</taxon>
        <taxon>Tracheophyta</taxon>
        <taxon>Spermatophyta</taxon>
        <taxon>Magnoliopsida</taxon>
        <taxon>Liliopsida</taxon>
        <taxon>Asparagales</taxon>
        <taxon>Orchidaceae</taxon>
        <taxon>Vanilloideae</taxon>
        <taxon>Vanilleae</taxon>
        <taxon>Vanilla</taxon>
    </lineage>
</organism>
<evidence type="ECO:0000256" key="1">
    <source>
        <dbReference type="SAM" id="MobiDB-lite"/>
    </source>
</evidence>
<reference evidence="2 3" key="1">
    <citation type="journal article" date="2020" name="Nat. Food">
        <title>A phased Vanilla planifolia genome enables genetic improvement of flavour and production.</title>
        <authorList>
            <person name="Hasing T."/>
            <person name="Tang H."/>
            <person name="Brym M."/>
            <person name="Khazi F."/>
            <person name="Huang T."/>
            <person name="Chambers A.H."/>
        </authorList>
    </citation>
    <scope>NUCLEOTIDE SEQUENCE [LARGE SCALE GENOMIC DNA]</scope>
    <source>
        <tissue evidence="2">Leaf</tissue>
    </source>
</reference>
<feature type="region of interest" description="Disordered" evidence="1">
    <location>
        <begin position="1"/>
        <end position="63"/>
    </location>
</feature>
<sequence>MATATATATHGDGDRNGNVRQDSSGCAGGKSKVNGKDIVEGNDMSAFEQHTDGKSGGTTIGLPPSNALDNMIYESDSDLADASESESFSFRGMKSLQNNYSPFIALRDGNGMNLGWIAPLRDA</sequence>
<evidence type="ECO:0000313" key="3">
    <source>
        <dbReference type="Proteomes" id="UP000636800"/>
    </source>
</evidence>
<gene>
    <name evidence="2" type="ORF">HPP92_012202</name>
</gene>
<accession>A0A835UZ64</accession>
<comment type="caution">
    <text evidence="2">The sequence shown here is derived from an EMBL/GenBank/DDBJ whole genome shotgun (WGS) entry which is preliminary data.</text>
</comment>
<dbReference type="AlphaFoldDB" id="A0A835UZ64"/>
<name>A0A835UZ64_VANPL</name>
<dbReference type="Proteomes" id="UP000636800">
    <property type="component" value="Chromosome 5"/>
</dbReference>
<evidence type="ECO:0000313" key="2">
    <source>
        <dbReference type="EMBL" id="KAG0481344.1"/>
    </source>
</evidence>